<gene>
    <name evidence="2" type="primary">dhaK_3</name>
    <name evidence="2" type="ORF">BEI61_02941</name>
</gene>
<dbReference type="FunFam" id="3.40.50.10440:FF:000001">
    <property type="entry name" value="Dihydroxyacetone kinase, DhaK subunit"/>
    <property type="match status" value="1"/>
</dbReference>
<dbReference type="Proteomes" id="UP000094067">
    <property type="component" value="Unassembled WGS sequence"/>
</dbReference>
<dbReference type="EC" id="2.7.-.-" evidence="2"/>
<protein>
    <submittedName>
        <fullName evidence="2">PTS-dependent dihydroxyacetone kinase, dihydroxyacetone-binding subunit DhaK</fullName>
        <ecNumber evidence="2">2.7.-.-</ecNumber>
    </submittedName>
</protein>
<name>A0A1E3AF81_9FIRM</name>
<dbReference type="AlphaFoldDB" id="A0A1E3AF81"/>
<comment type="caution">
    <text evidence="2">The sequence shown here is derived from an EMBL/GenBank/DDBJ whole genome shotgun (WGS) entry which is preliminary data.</text>
</comment>
<dbReference type="Pfam" id="PF02733">
    <property type="entry name" value="Dak1"/>
    <property type="match status" value="1"/>
</dbReference>
<evidence type="ECO:0000313" key="3">
    <source>
        <dbReference type="Proteomes" id="UP000094067"/>
    </source>
</evidence>
<feature type="domain" description="DhaK" evidence="1">
    <location>
        <begin position="7"/>
        <end position="335"/>
    </location>
</feature>
<dbReference type="SUPFAM" id="SSF82549">
    <property type="entry name" value="DAK1/DegV-like"/>
    <property type="match status" value="1"/>
</dbReference>
<organism evidence="2 3">
    <name type="scientific">Eisenbergiella tayi</name>
    <dbReference type="NCBI Taxonomy" id="1432052"/>
    <lineage>
        <taxon>Bacteria</taxon>
        <taxon>Bacillati</taxon>
        <taxon>Bacillota</taxon>
        <taxon>Clostridia</taxon>
        <taxon>Lachnospirales</taxon>
        <taxon>Lachnospiraceae</taxon>
        <taxon>Eisenbergiella</taxon>
    </lineage>
</organism>
<dbReference type="PANTHER" id="PTHR28629">
    <property type="entry name" value="TRIOKINASE/FMN CYCLASE"/>
    <property type="match status" value="1"/>
</dbReference>
<reference evidence="2 3" key="1">
    <citation type="submission" date="2016-07" db="EMBL/GenBank/DDBJ databases">
        <title>Characterization of isolates of Eisenbergiella tayi derived from blood cultures, using whole genome sequencing.</title>
        <authorList>
            <person name="Burdz T."/>
            <person name="Wiebe D."/>
            <person name="Huynh C."/>
            <person name="Bernard K."/>
        </authorList>
    </citation>
    <scope>NUCLEOTIDE SEQUENCE [LARGE SCALE GENOMIC DNA]</scope>
    <source>
        <strain evidence="2 3">NML 110608</strain>
    </source>
</reference>
<evidence type="ECO:0000259" key="1">
    <source>
        <dbReference type="PROSITE" id="PS51481"/>
    </source>
</evidence>
<dbReference type="PROSITE" id="PS51481">
    <property type="entry name" value="DHAK"/>
    <property type="match status" value="1"/>
</dbReference>
<accession>A0A1E3AF81</accession>
<dbReference type="EMBL" id="MCGH01000002">
    <property type="protein sequence ID" value="ODM07051.1"/>
    <property type="molecule type" value="Genomic_DNA"/>
</dbReference>
<dbReference type="Gene3D" id="3.40.50.10440">
    <property type="entry name" value="Dihydroxyacetone kinase, domain 1"/>
    <property type="match status" value="1"/>
</dbReference>
<keyword evidence="2" id="KW-0808">Transferase</keyword>
<sequence length="338" mass="36949">MKKIMNKPEDYVTEMLEGIYKVHGKKLTFVDNDVHCLVSAEKKAGKVAVITGGGSGHLPLFLGYVGTGLLDGCAVGDVFQSPSAEQILAVTKEVDSGEGVLYLYGNYNGDIFSFDMAAEMAEFEEGISVETVIANDDVASNITSQSMTVDKEKRRGVAGIFFAYKCAGAAAQEGQTLQAVKRAAEKACRRTRTVGFALSPCVLPQVGVPGFEIKEGYMEIGMGIHGEKGLRVEKITTADILVEELMELLLAEKEDDWRDEVAILVNGLGATPLDELYIMVRHIYQILEKRGIFVSACYVGEYATSMEMSGASVSVCWVDEELKRWIDFPVNTPFCKQF</sequence>
<dbReference type="GO" id="GO:0005829">
    <property type="term" value="C:cytosol"/>
    <property type="evidence" value="ECO:0007669"/>
    <property type="project" value="TreeGrafter"/>
</dbReference>
<evidence type="ECO:0000313" key="2">
    <source>
        <dbReference type="EMBL" id="ODM07051.1"/>
    </source>
</evidence>
<dbReference type="Gene3D" id="3.30.1180.20">
    <property type="entry name" value="Dihydroxyacetone kinase, domain 2"/>
    <property type="match status" value="1"/>
</dbReference>
<dbReference type="InterPro" id="IPR004006">
    <property type="entry name" value="DhaK_dom"/>
</dbReference>
<keyword evidence="2" id="KW-0418">Kinase</keyword>
<dbReference type="PANTHER" id="PTHR28629:SF4">
    <property type="entry name" value="TRIOKINASE_FMN CYCLASE"/>
    <property type="match status" value="1"/>
</dbReference>
<dbReference type="GO" id="GO:0019563">
    <property type="term" value="P:glycerol catabolic process"/>
    <property type="evidence" value="ECO:0007669"/>
    <property type="project" value="TreeGrafter"/>
</dbReference>
<dbReference type="GO" id="GO:0004371">
    <property type="term" value="F:glycerone kinase activity"/>
    <property type="evidence" value="ECO:0007669"/>
    <property type="project" value="InterPro"/>
</dbReference>
<dbReference type="RefSeq" id="WP_069152797.1">
    <property type="nucleotide sequence ID" value="NZ_CAJLDD010000002.1"/>
</dbReference>
<proteinExistence type="predicted"/>
<dbReference type="PATRIC" id="fig|1432052.4.peg.3277"/>
<dbReference type="InterPro" id="IPR050861">
    <property type="entry name" value="Dihydroxyacetone_Kinase"/>
</dbReference>